<dbReference type="PANTHER" id="PTHR19211">
    <property type="entry name" value="ATP-BINDING TRANSPORT PROTEIN-RELATED"/>
    <property type="match status" value="1"/>
</dbReference>
<dbReference type="GO" id="GO:0005524">
    <property type="term" value="F:ATP binding"/>
    <property type="evidence" value="ECO:0007669"/>
    <property type="project" value="UniProtKB-KW"/>
</dbReference>
<evidence type="ECO:0000256" key="1">
    <source>
        <dbReference type="ARBA" id="ARBA00022737"/>
    </source>
</evidence>
<evidence type="ECO:0000256" key="6">
    <source>
        <dbReference type="SAM" id="MobiDB-lite"/>
    </source>
</evidence>
<keyword evidence="1" id="KW-0677">Repeat</keyword>
<organism evidence="8 9">
    <name type="scientific">Seongchinamella sediminis</name>
    <dbReference type="NCBI Taxonomy" id="2283635"/>
    <lineage>
        <taxon>Bacteria</taxon>
        <taxon>Pseudomonadati</taxon>
        <taxon>Pseudomonadota</taxon>
        <taxon>Gammaproteobacteria</taxon>
        <taxon>Cellvibrionales</taxon>
        <taxon>Halieaceae</taxon>
        <taxon>Seongchinamella</taxon>
    </lineage>
</organism>
<dbReference type="InterPro" id="IPR032781">
    <property type="entry name" value="ABC_tran_Xtn"/>
</dbReference>
<feature type="domain" description="ABC transporter" evidence="7">
    <location>
        <begin position="2"/>
        <end position="246"/>
    </location>
</feature>
<dbReference type="SMART" id="SM00382">
    <property type="entry name" value="AAA"/>
    <property type="match status" value="2"/>
</dbReference>
<evidence type="ECO:0000313" key="8">
    <source>
        <dbReference type="EMBL" id="RLQ20974.1"/>
    </source>
</evidence>
<keyword evidence="2" id="KW-0547">Nucleotide-binding</keyword>
<sequence length="635" mass="71456">MIILRDIELRRGSKLLFQDAQLTIQPGQNLALIGANGSGKSSLFAMLLGDLGADTGEIQGMNNLRLSHMAQEVHASDQPAADYVWRGDDHLAGLMDQLAALEAREAYEEAAPIHGELEAIDGYSAPRRAELLLQGLGFAENAATRPVSDFSGGWRIRLNLARALMTPSDVLLLDEPTNHLDLDATLWLQQWLQQYPGTLLMISHDRDFIDATCERILHIEHQQIISYKGNYSQFEAQRAERLANQQASFEKQQRRIAEIDDFVRRFRYKATKARQAQSRLKELERMQTLAPAHIDSPFDFSFLPPEKSSDPLLRLDEAALGYGQSPVLQGVDLVLRPGSRYGLLGRNGAGKSTLLKSLVGQLPLLAGDISAGEHCRIGYFDQQQLEALDMAASPDLHIQRLSPQAREQDILNFLGGFNFRGDAATSPVGPFSGGEKARLALAMVVWQKPNLLVLDEPTNHLDLEMRHAMELALQAYEGALILVSHDRHMLRNTVEELLLVHDGRVDEYQQDLEGYEKWILSSFRADRPGEQATEASDSSRREKRQQAAARRERLRPLKKQLEKTEREMARLERELPVVQAQLADTELYSDARKSELADLLRQEAELKTSAEQLDQEWLELQEELEELEASQDCSH</sequence>
<dbReference type="RefSeq" id="WP_117956144.1">
    <property type="nucleotide sequence ID" value="NZ_QRAN01000017.1"/>
</dbReference>
<evidence type="ECO:0000259" key="7">
    <source>
        <dbReference type="PROSITE" id="PS50893"/>
    </source>
</evidence>
<comment type="caution">
    <text evidence="8">The sequence shown here is derived from an EMBL/GenBank/DDBJ whole genome shotgun (WGS) entry which is preliminary data.</text>
</comment>
<evidence type="ECO:0000256" key="2">
    <source>
        <dbReference type="ARBA" id="ARBA00022741"/>
    </source>
</evidence>
<dbReference type="PROSITE" id="PS00211">
    <property type="entry name" value="ABC_TRANSPORTER_1"/>
    <property type="match status" value="1"/>
</dbReference>
<dbReference type="OrthoDB" id="9762051at2"/>
<evidence type="ECO:0000313" key="9">
    <source>
        <dbReference type="Proteomes" id="UP000265509"/>
    </source>
</evidence>
<dbReference type="InterPro" id="IPR003593">
    <property type="entry name" value="AAA+_ATPase"/>
</dbReference>
<feature type="domain" description="ABC transporter" evidence="7">
    <location>
        <begin position="313"/>
        <end position="527"/>
    </location>
</feature>
<dbReference type="CDD" id="cd03221">
    <property type="entry name" value="ABCF_EF-3"/>
    <property type="match status" value="2"/>
</dbReference>
<evidence type="ECO:0000256" key="3">
    <source>
        <dbReference type="ARBA" id="ARBA00022840"/>
    </source>
</evidence>
<name>A0A3L7DUA0_9GAMM</name>
<gene>
    <name evidence="8" type="ORF">DWB85_14705</name>
</gene>
<comment type="similarity">
    <text evidence="4">Belongs to the ABC transporter superfamily. ABCF family. YheS subfamily.</text>
</comment>
<accession>A0A3L7DUA0</accession>
<dbReference type="Gene3D" id="3.40.50.300">
    <property type="entry name" value="P-loop containing nucleotide triphosphate hydrolases"/>
    <property type="match status" value="2"/>
</dbReference>
<reference evidence="8 9" key="1">
    <citation type="submission" date="2018-07" db="EMBL/GenBank/DDBJ databases">
        <title>Halioglobus sp. genome submission.</title>
        <authorList>
            <person name="Ye M.-Q."/>
            <person name="Du Z.-J."/>
        </authorList>
    </citation>
    <scope>NUCLEOTIDE SEQUENCE [LARGE SCALE GENOMIC DNA]</scope>
    <source>
        <strain evidence="8 9">U0301</strain>
    </source>
</reference>
<dbReference type="PANTHER" id="PTHR19211:SF14">
    <property type="entry name" value="ATP-BINDING CASSETTE SUB-FAMILY F MEMBER 1"/>
    <property type="match status" value="1"/>
</dbReference>
<dbReference type="Pfam" id="PF00005">
    <property type="entry name" value="ABC_tran"/>
    <property type="match status" value="2"/>
</dbReference>
<dbReference type="FunFam" id="3.40.50.300:FF:002053">
    <property type="entry name" value="ABC transporter ATP-binding protein"/>
    <property type="match status" value="1"/>
</dbReference>
<dbReference type="InterPro" id="IPR003439">
    <property type="entry name" value="ABC_transporter-like_ATP-bd"/>
</dbReference>
<evidence type="ECO:0000256" key="4">
    <source>
        <dbReference type="ARBA" id="ARBA00061571"/>
    </source>
</evidence>
<dbReference type="SUPFAM" id="SSF52540">
    <property type="entry name" value="P-loop containing nucleoside triphosphate hydrolases"/>
    <property type="match status" value="2"/>
</dbReference>
<feature type="region of interest" description="Disordered" evidence="6">
    <location>
        <begin position="529"/>
        <end position="561"/>
    </location>
</feature>
<evidence type="ECO:0000256" key="5">
    <source>
        <dbReference type="ARBA" id="ARBA00069073"/>
    </source>
</evidence>
<dbReference type="InterPro" id="IPR027417">
    <property type="entry name" value="P-loop_NTPase"/>
</dbReference>
<dbReference type="InterPro" id="IPR017871">
    <property type="entry name" value="ABC_transporter-like_CS"/>
</dbReference>
<keyword evidence="9" id="KW-1185">Reference proteome</keyword>
<dbReference type="PROSITE" id="PS50893">
    <property type="entry name" value="ABC_TRANSPORTER_2"/>
    <property type="match status" value="2"/>
</dbReference>
<dbReference type="EMBL" id="QRAN01000017">
    <property type="protein sequence ID" value="RLQ20974.1"/>
    <property type="molecule type" value="Genomic_DNA"/>
</dbReference>
<feature type="compositionally biased region" description="Basic and acidic residues" evidence="6">
    <location>
        <begin position="549"/>
        <end position="561"/>
    </location>
</feature>
<proteinExistence type="inferred from homology"/>
<dbReference type="Proteomes" id="UP000265509">
    <property type="component" value="Unassembled WGS sequence"/>
</dbReference>
<dbReference type="Pfam" id="PF12848">
    <property type="entry name" value="ABC_tran_Xtn"/>
    <property type="match status" value="1"/>
</dbReference>
<dbReference type="GO" id="GO:0016887">
    <property type="term" value="F:ATP hydrolysis activity"/>
    <property type="evidence" value="ECO:0007669"/>
    <property type="project" value="InterPro"/>
</dbReference>
<dbReference type="AlphaFoldDB" id="A0A3L7DUA0"/>
<keyword evidence="3 8" id="KW-0067">ATP-binding</keyword>
<dbReference type="InterPro" id="IPR050611">
    <property type="entry name" value="ABCF"/>
</dbReference>
<dbReference type="FunFam" id="3.40.50.300:FF:000011">
    <property type="entry name" value="Putative ABC transporter ATP-binding component"/>
    <property type="match status" value="1"/>
</dbReference>
<protein>
    <recommendedName>
        <fullName evidence="5">Probable ATP-binding protein YheS</fullName>
    </recommendedName>
</protein>